<evidence type="ECO:0000256" key="4">
    <source>
        <dbReference type="ARBA" id="ARBA00023136"/>
    </source>
</evidence>
<dbReference type="GO" id="GO:0005802">
    <property type="term" value="C:trans-Golgi network"/>
    <property type="evidence" value="ECO:0007669"/>
    <property type="project" value="TreeGrafter"/>
</dbReference>
<evidence type="ECO:0000256" key="5">
    <source>
        <dbReference type="SAM" id="Phobius"/>
    </source>
</evidence>
<dbReference type="InterPro" id="IPR052241">
    <property type="entry name" value="SLC66/Scramblase_ANY1"/>
</dbReference>
<feature type="transmembrane region" description="Helical" evidence="5">
    <location>
        <begin position="194"/>
        <end position="212"/>
    </location>
</feature>
<dbReference type="EMBL" id="JAHDYR010000032">
    <property type="protein sequence ID" value="KAG9392783.1"/>
    <property type="molecule type" value="Genomic_DNA"/>
</dbReference>
<organism evidence="6 7">
    <name type="scientific">Carpediemonas membranifera</name>
    <dbReference type="NCBI Taxonomy" id="201153"/>
    <lineage>
        <taxon>Eukaryota</taxon>
        <taxon>Metamonada</taxon>
        <taxon>Carpediemonas-like organisms</taxon>
        <taxon>Carpediemonas</taxon>
    </lineage>
</organism>
<feature type="transmembrane region" description="Helical" evidence="5">
    <location>
        <begin position="46"/>
        <end position="68"/>
    </location>
</feature>
<dbReference type="GO" id="GO:0005829">
    <property type="term" value="C:cytosol"/>
    <property type="evidence" value="ECO:0007669"/>
    <property type="project" value="GOC"/>
</dbReference>
<dbReference type="InterPro" id="IPR006603">
    <property type="entry name" value="PQ-loop_rpt"/>
</dbReference>
<protein>
    <submittedName>
        <fullName evidence="6">PQ loop repeat</fullName>
    </submittedName>
</protein>
<dbReference type="GO" id="GO:0042147">
    <property type="term" value="P:retrograde transport, endosome to Golgi"/>
    <property type="evidence" value="ECO:0007669"/>
    <property type="project" value="TreeGrafter"/>
</dbReference>
<evidence type="ECO:0000313" key="6">
    <source>
        <dbReference type="EMBL" id="KAG9392783.1"/>
    </source>
</evidence>
<dbReference type="FunFam" id="1.20.1280.290:FF:000005">
    <property type="entry name" value="PQ-loop repeat-containing protein 1"/>
    <property type="match status" value="1"/>
</dbReference>
<evidence type="ECO:0000256" key="3">
    <source>
        <dbReference type="ARBA" id="ARBA00022989"/>
    </source>
</evidence>
<evidence type="ECO:0000256" key="2">
    <source>
        <dbReference type="ARBA" id="ARBA00022692"/>
    </source>
</evidence>
<feature type="transmembrane region" description="Helical" evidence="5">
    <location>
        <begin position="7"/>
        <end position="26"/>
    </location>
</feature>
<dbReference type="Proteomes" id="UP000717585">
    <property type="component" value="Unassembled WGS sequence"/>
</dbReference>
<dbReference type="GO" id="GO:0045332">
    <property type="term" value="P:phospholipid translocation"/>
    <property type="evidence" value="ECO:0007669"/>
    <property type="project" value="TreeGrafter"/>
</dbReference>
<dbReference type="GO" id="GO:0005768">
    <property type="term" value="C:endosome"/>
    <property type="evidence" value="ECO:0007669"/>
    <property type="project" value="TreeGrafter"/>
</dbReference>
<feature type="transmembrane region" description="Helical" evidence="5">
    <location>
        <begin position="159"/>
        <end position="182"/>
    </location>
</feature>
<keyword evidence="3 5" id="KW-1133">Transmembrane helix</keyword>
<dbReference type="Pfam" id="PF04193">
    <property type="entry name" value="PQ-loop"/>
    <property type="match status" value="1"/>
</dbReference>
<proteinExistence type="predicted"/>
<keyword evidence="4 5" id="KW-0472">Membrane</keyword>
<feature type="transmembrane region" description="Helical" evidence="5">
    <location>
        <begin position="224"/>
        <end position="244"/>
    </location>
</feature>
<comment type="subcellular location">
    <subcellularLocation>
        <location evidence="1">Membrane</location>
        <topology evidence="1">Multi-pass membrane protein</topology>
    </subcellularLocation>
</comment>
<dbReference type="PANTHER" id="PTHR14856">
    <property type="entry name" value="PQ-LOOP REPEAT-CONTAINING PROTEIN 1-LIKE PROTEIN"/>
    <property type="match status" value="1"/>
</dbReference>
<dbReference type="OrthoDB" id="292213at2759"/>
<name>A0A8J6E0Y3_9EUKA</name>
<sequence>MSQWGTFLTVLSMMLFGLLFSVYYAFRPVPLAQYVDIWVGILFDWLAWAISTLLDISMILGATIGYIAQCRDIRTLHSSQGFSSLVTAILLFSNTLRCFWWFGSRYDIALLIQAMLMLVVQLYLLYLAVKYRDPRPPVERTPLQLVWDKVKNFWNWENYYEYMVVYVLFAAFFFIVTIVFVYGQLPYVDLYNELLGFAALLIEAALGMPQIIKNFKNRSTKGLSYIMIATWAFGDTYKLIYYTISAQPLQFILCSAIQLFDDVVVLCQMWFFRPPRVKRQAGPGTVVAKWLARISAYLMTRRVSKFLIRYALKMLQVEVQLKPAGFMTKAKKSSQLEFTAAPENVL</sequence>
<keyword evidence="7" id="KW-1185">Reference proteome</keyword>
<dbReference type="GO" id="GO:0016020">
    <property type="term" value="C:membrane"/>
    <property type="evidence" value="ECO:0007669"/>
    <property type="project" value="UniProtKB-SubCell"/>
</dbReference>
<feature type="transmembrane region" description="Helical" evidence="5">
    <location>
        <begin position="80"/>
        <end position="102"/>
    </location>
</feature>
<comment type="caution">
    <text evidence="6">The sequence shown here is derived from an EMBL/GenBank/DDBJ whole genome shotgun (WGS) entry which is preliminary data.</text>
</comment>
<dbReference type="PANTHER" id="PTHR14856:SF9">
    <property type="entry name" value="PQ-LOOP REPEAT-CONTAINING PROTEIN 1"/>
    <property type="match status" value="1"/>
</dbReference>
<evidence type="ECO:0000256" key="1">
    <source>
        <dbReference type="ARBA" id="ARBA00004141"/>
    </source>
</evidence>
<dbReference type="AlphaFoldDB" id="A0A8J6E0Y3"/>
<evidence type="ECO:0000313" key="7">
    <source>
        <dbReference type="Proteomes" id="UP000717585"/>
    </source>
</evidence>
<reference evidence="6" key="1">
    <citation type="submission" date="2021-05" db="EMBL/GenBank/DDBJ databases">
        <title>A free-living protist that lacks canonical eukaryotic 1 DNA replication and segregation systems.</title>
        <authorList>
            <person name="Salas-Leiva D.E."/>
            <person name="Tromer E.C."/>
            <person name="Curtis B.A."/>
            <person name="Jerlstrom-Hultqvist J."/>
            <person name="Kolisko M."/>
            <person name="Yi Z."/>
            <person name="Salas-Leiva J.S."/>
            <person name="Gallot-Lavallee L."/>
            <person name="Kops G.J.P.L."/>
            <person name="Archibald J.M."/>
            <person name="Simpson A.G.B."/>
            <person name="Roger A.J."/>
        </authorList>
    </citation>
    <scope>NUCLEOTIDE SEQUENCE</scope>
    <source>
        <strain evidence="6">BICM</strain>
    </source>
</reference>
<feature type="transmembrane region" description="Helical" evidence="5">
    <location>
        <begin position="108"/>
        <end position="129"/>
    </location>
</feature>
<dbReference type="Gene3D" id="1.20.1280.290">
    <property type="match status" value="2"/>
</dbReference>
<accession>A0A8J6E0Y3</accession>
<gene>
    <name evidence="6" type="ORF">J8273_5815</name>
</gene>
<dbReference type="SMART" id="SM00679">
    <property type="entry name" value="CTNS"/>
    <property type="match status" value="1"/>
</dbReference>
<keyword evidence="2 5" id="KW-0812">Transmembrane</keyword>